<dbReference type="EMBL" id="CVRB01000004">
    <property type="protein sequence ID" value="CRK84437.1"/>
    <property type="molecule type" value="Genomic_DNA"/>
</dbReference>
<gene>
    <name evidence="1" type="ORF">BN000_04450</name>
</gene>
<organism evidence="1 2">
    <name type="scientific">Neobacillus massiliamazoniensis</name>
    <dbReference type="NCBI Taxonomy" id="1499688"/>
    <lineage>
        <taxon>Bacteria</taxon>
        <taxon>Bacillati</taxon>
        <taxon>Bacillota</taxon>
        <taxon>Bacilli</taxon>
        <taxon>Bacillales</taxon>
        <taxon>Bacillaceae</taxon>
        <taxon>Neobacillus</taxon>
    </lineage>
</organism>
<keyword evidence="2" id="KW-1185">Reference proteome</keyword>
<dbReference type="InterPro" id="IPR022551">
    <property type="entry name" value="BrxC"/>
</dbReference>
<accession>A0A0U1P2L0</accession>
<evidence type="ECO:0000313" key="2">
    <source>
        <dbReference type="Proteomes" id="UP000199087"/>
    </source>
</evidence>
<dbReference type="NCBIfam" id="TIGR04019">
    <property type="entry name" value="B_thiol_YtxJ"/>
    <property type="match status" value="1"/>
</dbReference>
<dbReference type="RefSeq" id="WP_090638153.1">
    <property type="nucleotide sequence ID" value="NZ_CVRB01000004.1"/>
</dbReference>
<dbReference type="Proteomes" id="UP000199087">
    <property type="component" value="Unassembled WGS sequence"/>
</dbReference>
<dbReference type="STRING" id="1499688.BN000_04450"/>
<dbReference type="OrthoDB" id="677051at2"/>
<dbReference type="Gene3D" id="3.40.30.10">
    <property type="entry name" value="Glutaredoxin"/>
    <property type="match status" value="1"/>
</dbReference>
<dbReference type="Pfam" id="PF11009">
    <property type="entry name" value="BrxC"/>
    <property type="match status" value="1"/>
</dbReference>
<proteinExistence type="predicted"/>
<evidence type="ECO:0000313" key="1">
    <source>
        <dbReference type="EMBL" id="CRK84437.1"/>
    </source>
</evidence>
<protein>
    <submittedName>
        <fullName evidence="1">Cytoplasmic protein</fullName>
    </submittedName>
</protein>
<dbReference type="AlphaFoldDB" id="A0A0U1P2L0"/>
<sequence>MLKKIDSLEQLNELLAKEEKFFLLKHSLTCPISHAAYVEYQKFSDENQDTPAYYLAIQDARPLSNDIAVRFQIKHESPQAILFLHGQAHWNTSHWKITNRSLTSANSVSK</sequence>
<name>A0A0U1P2L0_9BACI</name>
<reference evidence="2" key="1">
    <citation type="submission" date="2015-05" db="EMBL/GenBank/DDBJ databases">
        <authorList>
            <person name="Urmite Genomes"/>
        </authorList>
    </citation>
    <scope>NUCLEOTIDE SEQUENCE [LARGE SCALE GENOMIC DNA]</scope>
    <source>
        <strain evidence="2">LF1</strain>
    </source>
</reference>